<dbReference type="InterPro" id="IPR038765">
    <property type="entry name" value="Papain-like_cys_pep_sf"/>
</dbReference>
<evidence type="ECO:0000256" key="6">
    <source>
        <dbReference type="PROSITE-ProRule" id="PRU00239"/>
    </source>
</evidence>
<dbReference type="OrthoDB" id="167576at2759"/>
<dbReference type="Proteomes" id="UP000837801">
    <property type="component" value="Unassembled WGS sequence"/>
</dbReference>
<keyword evidence="2 6" id="KW-0645">Protease</keyword>
<evidence type="ECO:0000256" key="2">
    <source>
        <dbReference type="ARBA" id="ARBA00022670"/>
    </source>
</evidence>
<comment type="caution">
    <text evidence="8">The sequence shown here is derived from an EMBL/GenBank/DDBJ whole genome shotgun (WGS) entry which is preliminary data.</text>
</comment>
<dbReference type="PANTHER" id="PTHR46143:SF1">
    <property type="entry name" value="CALPAIN-7"/>
    <property type="match status" value="1"/>
</dbReference>
<feature type="domain" description="Calpain catalytic" evidence="7">
    <location>
        <begin position="149"/>
        <end position="393"/>
    </location>
</feature>
<dbReference type="GO" id="GO:0004198">
    <property type="term" value="F:calcium-dependent cysteine-type endopeptidase activity"/>
    <property type="evidence" value="ECO:0007669"/>
    <property type="project" value="InterPro"/>
</dbReference>
<dbReference type="PANTHER" id="PTHR46143">
    <property type="entry name" value="CALPAIN-7"/>
    <property type="match status" value="1"/>
</dbReference>
<evidence type="ECO:0000256" key="5">
    <source>
        <dbReference type="ARBA" id="ARBA00042255"/>
    </source>
</evidence>
<keyword evidence="9" id="KW-1185">Reference proteome</keyword>
<feature type="active site" evidence="6">
    <location>
        <position position="158"/>
    </location>
</feature>
<dbReference type="SUPFAM" id="SSF49758">
    <property type="entry name" value="Calpain large subunit, middle domain (domain III)"/>
    <property type="match status" value="2"/>
</dbReference>
<accession>A0A9P0QS76</accession>
<gene>
    <name evidence="8" type="ORF">CLIB1423_13S02894</name>
</gene>
<name>A0A9P0QS76_9ASCO</name>
<evidence type="ECO:0000313" key="8">
    <source>
        <dbReference type="EMBL" id="CAH2353963.1"/>
    </source>
</evidence>
<dbReference type="SMART" id="SM00230">
    <property type="entry name" value="CysPc"/>
    <property type="match status" value="1"/>
</dbReference>
<feature type="active site" evidence="6">
    <location>
        <position position="336"/>
    </location>
</feature>
<dbReference type="Gene3D" id="2.60.120.380">
    <property type="match status" value="1"/>
</dbReference>
<protein>
    <recommendedName>
        <fullName evidence="5">Cysteine protease RIM13</fullName>
    </recommendedName>
</protein>
<sequence>MELSNVISLLEEGSFAYSLHSIPKAKQNCLESIKVLNTISKLTGANDVSNVLSKYSMTLYDAINAKNDFYSYNEKFKWLSSKINGNFFPPVVSFGPGVSSHNMNFIPSNRVDKVQLDLPPKFVNEFEFQICSPLHVIDNSPEGDVELENLYQDLLTNCSFVCAMLSLVFVNPELIKSRLICNESNSIAKLHVNGCDRLIVINNELPIIKEGSSLGSNRSLVIRSSRPNSKLWRPALLEKAYLTLMGQGYNFKGSNMALDVYMLVGWVPEVIRIQNGQLPSAISRILDDNSKDIVMGLGVGSISESFSKSVGLISEHDYSIIGTRINSGLREFNIRNPWNKNASSDSAWWIDENQLQHFNYLYINYNSENLFKFKEEINLVKLPKNTLWNSLYDKPQVGITFSSEDSTSKSVSVWLLLERHLPSKLSTAEEKDDSVVINLSVYKSGTGEKLLTTTQYPYVYKPSVGTNNRTFLAKLDNLEINSSADSYTIVIDSTAASNFTLKAFSNSAFSFYKSKPKYKKILPIIEDEWSLNITGGNLTKSTFIYNPQYNLEVSEESNISIGVFGESANYYYNFHVFSCNDLHAPLVEILSPSNLIRQENYKMGAVLMNFDDIKPGNYRIVFSTYEVLESNKPLNFKIYVNTDAESDSIRLSKYHVTLSLFLARKQLIPWHNSNRIKVNFRTTSTNSKVKFHIQYTNATDFTGSTASNGRFQNDISDYRPALRASIFSSVTHESVLVNENWSNSLYGIFVEVNLAGISEYILLIERFESGIGGCVIDCGSSRKIEYI</sequence>
<evidence type="ECO:0000256" key="1">
    <source>
        <dbReference type="ARBA" id="ARBA00010193"/>
    </source>
</evidence>
<organism evidence="8 9">
    <name type="scientific">[Candida] railenensis</name>
    <dbReference type="NCBI Taxonomy" id="45579"/>
    <lineage>
        <taxon>Eukaryota</taxon>
        <taxon>Fungi</taxon>
        <taxon>Dikarya</taxon>
        <taxon>Ascomycota</taxon>
        <taxon>Saccharomycotina</taxon>
        <taxon>Pichiomycetes</taxon>
        <taxon>Debaryomycetaceae</taxon>
        <taxon>Kurtzmaniella</taxon>
    </lineage>
</organism>
<keyword evidence="3 6" id="KW-0378">Hydrolase</keyword>
<evidence type="ECO:0000256" key="3">
    <source>
        <dbReference type="ARBA" id="ARBA00022801"/>
    </source>
</evidence>
<dbReference type="GO" id="GO:0006508">
    <property type="term" value="P:proteolysis"/>
    <property type="evidence" value="ECO:0007669"/>
    <property type="project" value="UniProtKB-KW"/>
</dbReference>
<evidence type="ECO:0000256" key="4">
    <source>
        <dbReference type="ARBA" id="ARBA00022807"/>
    </source>
</evidence>
<feature type="active site" evidence="6">
    <location>
        <position position="316"/>
    </location>
</feature>
<dbReference type="InterPro" id="IPR001300">
    <property type="entry name" value="Peptidase_C2_calpain_cat"/>
</dbReference>
<reference evidence="8" key="1">
    <citation type="submission" date="2022-03" db="EMBL/GenBank/DDBJ databases">
        <authorList>
            <person name="Legras J.-L."/>
            <person name="Devillers H."/>
            <person name="Grondin C."/>
        </authorList>
    </citation>
    <scope>NUCLEOTIDE SEQUENCE</scope>
    <source>
        <strain evidence="8">CLIB 1423</strain>
    </source>
</reference>
<evidence type="ECO:0000259" key="7">
    <source>
        <dbReference type="PROSITE" id="PS50203"/>
    </source>
</evidence>
<dbReference type="PROSITE" id="PS50203">
    <property type="entry name" value="CALPAIN_CAT"/>
    <property type="match status" value="1"/>
</dbReference>
<proteinExistence type="inferred from homology"/>
<evidence type="ECO:0000313" key="9">
    <source>
        <dbReference type="Proteomes" id="UP000837801"/>
    </source>
</evidence>
<dbReference type="InterPro" id="IPR051297">
    <property type="entry name" value="PalB/RIM13"/>
</dbReference>
<dbReference type="SUPFAM" id="SSF54001">
    <property type="entry name" value="Cysteine proteinases"/>
    <property type="match status" value="1"/>
</dbReference>
<dbReference type="AlphaFoldDB" id="A0A9P0QS76"/>
<dbReference type="InterPro" id="IPR036213">
    <property type="entry name" value="Calpain_III_sf"/>
</dbReference>
<dbReference type="Pfam" id="PF00648">
    <property type="entry name" value="Peptidase_C2"/>
    <property type="match status" value="1"/>
</dbReference>
<dbReference type="EMBL" id="CAKXYY010000013">
    <property type="protein sequence ID" value="CAH2353963.1"/>
    <property type="molecule type" value="Genomic_DNA"/>
</dbReference>
<keyword evidence="4 6" id="KW-0788">Thiol protease</keyword>
<comment type="similarity">
    <text evidence="1">Belongs to the peptidase C2 family. PalB/RIM13 subfamily.</text>
</comment>